<dbReference type="SUPFAM" id="SSF82215">
    <property type="entry name" value="C-terminal autoproteolytic domain of nucleoporin nup98"/>
    <property type="match status" value="1"/>
</dbReference>
<dbReference type="FunFam" id="3.30.1610.10:FF:000003">
    <property type="entry name" value="Nucleoporin SONB, putative"/>
    <property type="match status" value="1"/>
</dbReference>
<keyword evidence="6" id="KW-0509">mRNA transport</keyword>
<feature type="region of interest" description="Disordered" evidence="11">
    <location>
        <begin position="861"/>
        <end position="922"/>
    </location>
</feature>
<dbReference type="STRING" id="1450539.A0A318ZG00"/>
<evidence type="ECO:0000256" key="8">
    <source>
        <dbReference type="ARBA" id="ARBA00023010"/>
    </source>
</evidence>
<feature type="region of interest" description="Disordered" evidence="11">
    <location>
        <begin position="1144"/>
        <end position="1249"/>
    </location>
</feature>
<feature type="compositionally biased region" description="Basic and acidic residues" evidence="11">
    <location>
        <begin position="1275"/>
        <end position="1287"/>
    </location>
</feature>
<dbReference type="FunFam" id="1.25.40.690:FF:000003">
    <property type="entry name" value="Nucleoporin SONB, putative"/>
    <property type="match status" value="1"/>
</dbReference>
<evidence type="ECO:0000256" key="5">
    <source>
        <dbReference type="ARBA" id="ARBA00022813"/>
    </source>
</evidence>
<organism evidence="13 14">
    <name type="scientific">Aspergillus saccharolyticus JOP 1030-1</name>
    <dbReference type="NCBI Taxonomy" id="1450539"/>
    <lineage>
        <taxon>Eukaryota</taxon>
        <taxon>Fungi</taxon>
        <taxon>Dikarya</taxon>
        <taxon>Ascomycota</taxon>
        <taxon>Pezizomycotina</taxon>
        <taxon>Eurotiomycetes</taxon>
        <taxon>Eurotiomycetidae</taxon>
        <taxon>Eurotiales</taxon>
        <taxon>Aspergillaceae</taxon>
        <taxon>Aspergillus</taxon>
        <taxon>Aspergillus subgen. Circumdati</taxon>
    </lineage>
</organism>
<evidence type="ECO:0000256" key="6">
    <source>
        <dbReference type="ARBA" id="ARBA00022816"/>
    </source>
</evidence>
<evidence type="ECO:0000259" key="12">
    <source>
        <dbReference type="PROSITE" id="PS51434"/>
    </source>
</evidence>
<dbReference type="EMBL" id="KZ821232">
    <property type="protein sequence ID" value="PYH45274.1"/>
    <property type="molecule type" value="Genomic_DNA"/>
</dbReference>
<dbReference type="GO" id="GO:0000973">
    <property type="term" value="P:post-transcriptional tethering of RNA polymerase II gene DNA at nuclear periphery"/>
    <property type="evidence" value="ECO:0007669"/>
    <property type="project" value="TreeGrafter"/>
</dbReference>
<keyword evidence="7" id="KW-0653">Protein transport</keyword>
<dbReference type="Proteomes" id="UP000248349">
    <property type="component" value="Unassembled WGS sequence"/>
</dbReference>
<proteinExistence type="inferred from homology"/>
<feature type="region of interest" description="Disordered" evidence="11">
    <location>
        <begin position="1312"/>
        <end position="1341"/>
    </location>
</feature>
<feature type="region of interest" description="Disordered" evidence="11">
    <location>
        <begin position="1"/>
        <end position="21"/>
    </location>
</feature>
<dbReference type="Gene3D" id="3.30.1610.10">
    <property type="entry name" value="Peptidase S59, nucleoporin"/>
    <property type="match status" value="1"/>
</dbReference>
<reference evidence="13 14" key="1">
    <citation type="submission" date="2016-12" db="EMBL/GenBank/DDBJ databases">
        <title>The genomes of Aspergillus section Nigri reveals drivers in fungal speciation.</title>
        <authorList>
            <consortium name="DOE Joint Genome Institute"/>
            <person name="Vesth T.C."/>
            <person name="Nybo J."/>
            <person name="Theobald S."/>
            <person name="Brandl J."/>
            <person name="Frisvad J.C."/>
            <person name="Nielsen K.F."/>
            <person name="Lyhne E.K."/>
            <person name="Kogle M.E."/>
            <person name="Kuo A."/>
            <person name="Riley R."/>
            <person name="Clum A."/>
            <person name="Nolan M."/>
            <person name="Lipzen A."/>
            <person name="Salamov A."/>
            <person name="Henrissat B."/>
            <person name="Wiebenga A."/>
            <person name="De Vries R.P."/>
            <person name="Grigoriev I.V."/>
            <person name="Mortensen U.H."/>
            <person name="Andersen M.R."/>
            <person name="Baker S.E."/>
        </authorList>
    </citation>
    <scope>NUCLEOTIDE SEQUENCE [LARGE SCALE GENOMIC DNA]</scope>
    <source>
        <strain evidence="13 14">JOP 1030-1</strain>
    </source>
</reference>
<feature type="compositionally biased region" description="Basic and acidic residues" evidence="11">
    <location>
        <begin position="1210"/>
        <end position="1220"/>
    </location>
</feature>
<protein>
    <recommendedName>
        <fullName evidence="12">Peptidase S59 domain-containing protein</fullName>
    </recommendedName>
</protein>
<evidence type="ECO:0000256" key="4">
    <source>
        <dbReference type="ARBA" id="ARBA00022737"/>
    </source>
</evidence>
<dbReference type="GO" id="GO:0008139">
    <property type="term" value="F:nuclear localization sequence binding"/>
    <property type="evidence" value="ECO:0007669"/>
    <property type="project" value="TreeGrafter"/>
</dbReference>
<evidence type="ECO:0000256" key="7">
    <source>
        <dbReference type="ARBA" id="ARBA00022927"/>
    </source>
</evidence>
<feature type="compositionally biased region" description="Low complexity" evidence="11">
    <location>
        <begin position="761"/>
        <end position="779"/>
    </location>
</feature>
<feature type="compositionally biased region" description="Low complexity" evidence="11">
    <location>
        <begin position="608"/>
        <end position="620"/>
    </location>
</feature>
<feature type="compositionally biased region" description="Acidic residues" evidence="11">
    <location>
        <begin position="1192"/>
        <end position="1203"/>
    </location>
</feature>
<feature type="compositionally biased region" description="Polar residues" evidence="11">
    <location>
        <begin position="598"/>
        <end position="607"/>
    </location>
</feature>
<keyword evidence="5" id="KW-0068">Autocatalytic cleavage</keyword>
<evidence type="ECO:0000256" key="2">
    <source>
        <dbReference type="ARBA" id="ARBA00008926"/>
    </source>
</evidence>
<dbReference type="InterPro" id="IPR036903">
    <property type="entry name" value="Nup98_auto-Pept-S59_dom_sf"/>
</dbReference>
<comment type="subcellular location">
    <subcellularLocation>
        <location evidence="1">Nucleus</location>
        <location evidence="1">Nuclear pore complex</location>
    </subcellularLocation>
</comment>
<feature type="compositionally biased region" description="Polar residues" evidence="11">
    <location>
        <begin position="356"/>
        <end position="366"/>
    </location>
</feature>
<dbReference type="PANTHER" id="PTHR23198:SF6">
    <property type="entry name" value="NUCLEAR PORE COMPLEX PROTEIN NUP98-NUP96"/>
    <property type="match status" value="1"/>
</dbReference>
<feature type="region of interest" description="Disordered" evidence="11">
    <location>
        <begin position="353"/>
        <end position="677"/>
    </location>
</feature>
<feature type="compositionally biased region" description="Polar residues" evidence="11">
    <location>
        <begin position="496"/>
        <end position="509"/>
    </location>
</feature>
<feature type="region of interest" description="Disordered" evidence="11">
    <location>
        <begin position="1275"/>
        <end position="1296"/>
    </location>
</feature>
<accession>A0A318ZG00</accession>
<feature type="compositionally biased region" description="Acidic residues" evidence="11">
    <location>
        <begin position="1068"/>
        <end position="1077"/>
    </location>
</feature>
<feature type="compositionally biased region" description="Gly residues" evidence="11">
    <location>
        <begin position="547"/>
        <end position="558"/>
    </location>
</feature>
<evidence type="ECO:0000313" key="14">
    <source>
        <dbReference type="Proteomes" id="UP000248349"/>
    </source>
</evidence>
<sequence length="2004" mass="210664">MFGGGFGQNTQQSSGFGSGNAFGSANTGGGFGSSSSPAFGSGNSSGGGLFGNTSSSFGSGGGFGTNTQTQSNSLFGAGQNRTGGFGTAGPSTGGGLFGSSNTSNTGNTGFGGFGSAANTGGGFGSSTGGGGLFGANKPASGFGSTTGTTGFGASGGTSGFGSGTTAPAFGGGSGTAFNQAVPPSDGTGSTPFTPFTEKDAASSVTNHYQSIVFMQPYSKYSFEELRLGDYNGGRRFGNGSGQAGAFGASAFGGSGFGTQSTGFGSGNTSSPFGANTSTPSAFGSQTQTAGGFGSNTSNPLFGAQKPANSLFGGGTSTATTTQSGLFGSNTATAGGFGSKPLGTPQGSTGFGAGSTLFGNTANNNQPQQGQSLFGGGSTGGSAFGGFGTQNTSTASPFGGTTATASPFGGQNQQQQSSGGLFGGGTGFGQQNQAQNQAQTPNKGLFGGFGANTQQQQNSTSGLFGSSNTATGTGTTGGSLFGQNQQTQQPAGGGLFGTNSTTQPAQTNSLFGGGQQQGQKSLFGGGTTGTGTGTSAFGGFGNTQTQQTGGGSGLFGGGAAQQQQKPSLFGGAAPSGGSLFGGGASTTTPAATGSLFGGATSQNQQPTTLGSSSLFGGSQSQATQQMGPAPGSLQASLLDGNPYGNQSIFSGLPAPSTASPGPLATPLSSSNKQKQRTPLPVYKITPTAANRLLTPPKRGYGFSYSTYGSPSSTANTPGGLGGSVLGGSMRSSFNASSLGRSSFSKSLSTSNLRKTFDPEGDSVLSPGALSSGSSRLSSGSLKRLTIDRSLRNDLFTRSTSTPPPAAITNGEVAAPLVDKGKKKVSFESSSDLASTGGEIVPVETQSPEPTAEELGFLRSVRKSGTINGVNGTKSPENAARPEMESVRNNDAPAVTERPEPSATNTAPKRLAFVPGGDPQPGEYYMRPTRAELSRMSREQLKKVEGFTVGRENCGEVTFDKPVDLTTIDLDNIFGGLVDIDVRKITVYPDETIKPPRGKGLNVPSILRIENSWPRGRDKKSPSPLTSGPLFDKHIDRLVKVHNTEFIDYEAETGTWVFKVPHFTTYGLDYDSDEEEEGESLNQSTLSAAPDTPTPKAQTLANPDNTVGSEQLSAFSTDDSFLGSVAGVDDDTFDFKKRKIVPGAFGHQAMETMNDEHSGSEEEEDDSFLGDGSTGSTIEPDGDDITESLQSGESEVEFDESEEMDMAGTFPDLRHTVEHDDTASTDTYMEDPRLSLKPWNTPAKPRLDLTGDWAEQLQRTISPRKQNRDALREIQAHAFNDRSLHEETPKQPTSESKKKGFATSIDLMNSLFQQPRKHQTTSPSKAQNARPKGPEWPYHKQPKTYAGESNELSADDLAFHHSFKPRWGPGNSLLCVRNSFSPIEAGLSRWDHRLSVTSEGRDVSLLSYSKVDEPISMLDAQRDLTIISPVDGIVPFARLVQADFYKMSSVASGSPSVSDQERLLWQLTNVLFNEELDDDISAGVPPELRSQFSHRIKKDRLTRLLEGIIRQKQVQKLGQVGSPEERAVHLLCAHRVDEACTVLLSSQNPHLATLVSQIGRDATVREDITKQIEMWRQTNAYSEMSEPVRALYELLAGNALRSEGKTTGALEDRISAFTFSERFGLDWFQAFGLRLWYGISEDEPLENAVCKFVDDLNSGIETALPSPDLSQLHQSTTAQDRESPLWVLLKVYAAATGAGQDSQFDGLEFPGALLPESVTGDRLTNRLTFQLCQFLAAAVGHSGRFQLNVAQMDQLTWDYAWELCGFAALPRSIFVLCHLSRTVDRERAIKDMLARFAPTIPDSVNEDGSPNNLWRFLITEARIPENWIWVAKALDARDRGDAAHEVDYLVRAKNWNDAHTTFCRIVGPSAVIEGDYATLETLVSGFGAEPERKVRGWAQGGGVYDDFLQLATARAGRRDPARLHRLVQALVQRGDQIRQGSGVEGLEERVAFREMSRAVARWTAYEDIQATDLSSVLSLPLTGDARLTQTAEMSRRYYGVIMAGGY</sequence>
<keyword evidence="14" id="KW-1185">Reference proteome</keyword>
<dbReference type="Pfam" id="PF04096">
    <property type="entry name" value="Nucleoporin2"/>
    <property type="match status" value="1"/>
</dbReference>
<feature type="compositionally biased region" description="Low complexity" evidence="11">
    <location>
        <begin position="428"/>
        <end position="438"/>
    </location>
</feature>
<feature type="region of interest" description="Disordered" evidence="11">
    <location>
        <begin position="1067"/>
        <end position="1105"/>
    </location>
</feature>
<dbReference type="OrthoDB" id="3797628at2759"/>
<feature type="compositionally biased region" description="Low complexity" evidence="11">
    <location>
        <begin position="404"/>
        <end position="418"/>
    </location>
</feature>
<keyword evidence="4" id="KW-0677">Repeat</keyword>
<feature type="compositionally biased region" description="Polar residues" evidence="11">
    <location>
        <begin position="861"/>
        <end position="874"/>
    </location>
</feature>
<feature type="region of interest" description="Disordered" evidence="11">
    <location>
        <begin position="754"/>
        <end position="779"/>
    </location>
</feature>
<feature type="compositionally biased region" description="Low complexity" evidence="11">
    <location>
        <begin position="584"/>
        <end position="593"/>
    </location>
</feature>
<feature type="compositionally biased region" description="Polar residues" evidence="11">
    <location>
        <begin position="450"/>
        <end position="463"/>
    </location>
</feature>
<feature type="compositionally biased region" description="Polar residues" evidence="11">
    <location>
        <begin position="480"/>
        <end position="489"/>
    </location>
</feature>
<dbReference type="Pfam" id="PF12110">
    <property type="entry name" value="Nup96"/>
    <property type="match status" value="1"/>
</dbReference>
<dbReference type="PANTHER" id="PTHR23198">
    <property type="entry name" value="NUCLEOPORIN"/>
    <property type="match status" value="1"/>
</dbReference>
<evidence type="ECO:0000313" key="13">
    <source>
        <dbReference type="EMBL" id="PYH45274.1"/>
    </source>
</evidence>
<name>A0A318ZG00_9EURO</name>
<feature type="compositionally biased region" description="Polar residues" evidence="11">
    <location>
        <begin position="388"/>
        <end position="403"/>
    </location>
</feature>
<dbReference type="InterPro" id="IPR021967">
    <property type="entry name" value="Nup98_C"/>
</dbReference>
<dbReference type="GO" id="GO:0006606">
    <property type="term" value="P:protein import into nucleus"/>
    <property type="evidence" value="ECO:0007669"/>
    <property type="project" value="TreeGrafter"/>
</dbReference>
<dbReference type="Gene3D" id="1.25.40.690">
    <property type="match status" value="1"/>
</dbReference>
<feature type="domain" description="Peptidase S59" evidence="12">
    <location>
        <begin position="919"/>
        <end position="1061"/>
    </location>
</feature>
<dbReference type="GO" id="GO:0017056">
    <property type="term" value="F:structural constituent of nuclear pore"/>
    <property type="evidence" value="ECO:0007669"/>
    <property type="project" value="InterPro"/>
</dbReference>
<feature type="compositionally biased region" description="Gly residues" evidence="11">
    <location>
        <begin position="522"/>
        <end position="540"/>
    </location>
</feature>
<gene>
    <name evidence="13" type="ORF">BP01DRAFT_365748</name>
</gene>
<feature type="compositionally biased region" description="Gly residues" evidence="11">
    <location>
        <begin position="372"/>
        <end position="387"/>
    </location>
</feature>
<feature type="region of interest" description="Disordered" evidence="11">
    <location>
        <begin position="827"/>
        <end position="849"/>
    </location>
</feature>
<dbReference type="GO" id="GO:0051028">
    <property type="term" value="P:mRNA transport"/>
    <property type="evidence" value="ECO:0007669"/>
    <property type="project" value="UniProtKB-KW"/>
</dbReference>
<feature type="compositionally biased region" description="Polar residues" evidence="11">
    <location>
        <begin position="1093"/>
        <end position="1105"/>
    </location>
</feature>
<keyword evidence="10" id="KW-0539">Nucleus</keyword>
<dbReference type="GeneID" id="37077604"/>
<dbReference type="GO" id="GO:0006405">
    <property type="term" value="P:RNA export from nucleus"/>
    <property type="evidence" value="ECO:0007669"/>
    <property type="project" value="TreeGrafter"/>
</dbReference>
<feature type="region of interest" description="Disordered" evidence="11">
    <location>
        <begin position="164"/>
        <end position="197"/>
    </location>
</feature>
<evidence type="ECO:0000256" key="11">
    <source>
        <dbReference type="SAM" id="MobiDB-lite"/>
    </source>
</evidence>
<evidence type="ECO:0000256" key="3">
    <source>
        <dbReference type="ARBA" id="ARBA00022448"/>
    </source>
</evidence>
<keyword evidence="8" id="KW-0811">Translocation</keyword>
<keyword evidence="3" id="KW-0813">Transport</keyword>
<dbReference type="GO" id="GO:0044614">
    <property type="term" value="C:nuclear pore cytoplasmic filaments"/>
    <property type="evidence" value="ECO:0007669"/>
    <property type="project" value="TreeGrafter"/>
</dbReference>
<keyword evidence="9" id="KW-0906">Nuclear pore complex</keyword>
<dbReference type="PROSITE" id="PS51434">
    <property type="entry name" value="NUP_C"/>
    <property type="match status" value="1"/>
</dbReference>
<evidence type="ECO:0000256" key="1">
    <source>
        <dbReference type="ARBA" id="ARBA00004567"/>
    </source>
</evidence>
<dbReference type="InterPro" id="IPR037665">
    <property type="entry name" value="Nucleoporin_S59-like"/>
</dbReference>
<dbReference type="RefSeq" id="XP_025431256.1">
    <property type="nucleotide sequence ID" value="XM_025576375.1"/>
</dbReference>
<evidence type="ECO:0000256" key="10">
    <source>
        <dbReference type="ARBA" id="ARBA00023242"/>
    </source>
</evidence>
<dbReference type="Gene3D" id="1.10.10.2360">
    <property type="match status" value="1"/>
</dbReference>
<comment type="similarity">
    <text evidence="2">Belongs to the nucleoporin GLFG family.</text>
</comment>
<dbReference type="GO" id="GO:0003723">
    <property type="term" value="F:RNA binding"/>
    <property type="evidence" value="ECO:0007669"/>
    <property type="project" value="TreeGrafter"/>
</dbReference>
<dbReference type="FunFam" id="1.10.10.2360:FF:000001">
    <property type="entry name" value="Nuclear pore complex protein Nup98-Nup96"/>
    <property type="match status" value="1"/>
</dbReference>
<feature type="compositionally biased region" description="Gly residues" evidence="11">
    <location>
        <begin position="81"/>
        <end position="97"/>
    </location>
</feature>
<dbReference type="GO" id="GO:0034398">
    <property type="term" value="P:telomere tethering at nuclear periphery"/>
    <property type="evidence" value="ECO:0007669"/>
    <property type="project" value="TreeGrafter"/>
</dbReference>
<evidence type="ECO:0000256" key="9">
    <source>
        <dbReference type="ARBA" id="ARBA00023132"/>
    </source>
</evidence>
<feature type="region of interest" description="Disordered" evidence="11">
    <location>
        <begin position="60"/>
        <end position="100"/>
    </location>
</feature>
<dbReference type="InterPro" id="IPR007230">
    <property type="entry name" value="Nup98_auto-Pept-S59_dom"/>
</dbReference>